<feature type="region of interest" description="Disordered" evidence="1">
    <location>
        <begin position="55"/>
        <end position="107"/>
    </location>
</feature>
<name>A0A835HH08_9MAGN</name>
<comment type="caution">
    <text evidence="2">The sequence shown here is derived from an EMBL/GenBank/DDBJ whole genome shotgun (WGS) entry which is preliminary data.</text>
</comment>
<keyword evidence="3" id="KW-1185">Reference proteome</keyword>
<protein>
    <submittedName>
        <fullName evidence="2">Uncharacterized protein</fullName>
    </submittedName>
</protein>
<dbReference type="Gene3D" id="1.10.510.10">
    <property type="entry name" value="Transferase(Phosphotransferase) domain 1"/>
    <property type="match status" value="1"/>
</dbReference>
<proteinExistence type="predicted"/>
<evidence type="ECO:0000313" key="3">
    <source>
        <dbReference type="Proteomes" id="UP000631114"/>
    </source>
</evidence>
<dbReference type="Proteomes" id="UP000631114">
    <property type="component" value="Unassembled WGS sequence"/>
</dbReference>
<dbReference type="AlphaFoldDB" id="A0A835HH08"/>
<sequence>MKRRVRETYKHFDRHALELLERMLTLDPSQRISAKDALDAEYFWTDPLPCDPKSLPKYESSHEFQTKKKRQHEEAASGRSYKDPQSNMRRASHSTADKARRDKPDWT</sequence>
<gene>
    <name evidence="2" type="ORF">IFM89_026010</name>
</gene>
<accession>A0A835HH08</accession>
<organism evidence="2 3">
    <name type="scientific">Coptis chinensis</name>
    <dbReference type="NCBI Taxonomy" id="261450"/>
    <lineage>
        <taxon>Eukaryota</taxon>
        <taxon>Viridiplantae</taxon>
        <taxon>Streptophyta</taxon>
        <taxon>Embryophyta</taxon>
        <taxon>Tracheophyta</taxon>
        <taxon>Spermatophyta</taxon>
        <taxon>Magnoliopsida</taxon>
        <taxon>Ranunculales</taxon>
        <taxon>Ranunculaceae</taxon>
        <taxon>Coptidoideae</taxon>
        <taxon>Coptis</taxon>
    </lineage>
</organism>
<dbReference type="InterPro" id="IPR011009">
    <property type="entry name" value="Kinase-like_dom_sf"/>
</dbReference>
<dbReference type="SUPFAM" id="SSF56112">
    <property type="entry name" value="Protein kinase-like (PK-like)"/>
    <property type="match status" value="1"/>
</dbReference>
<feature type="compositionally biased region" description="Basic and acidic residues" evidence="1">
    <location>
        <begin position="95"/>
        <end position="107"/>
    </location>
</feature>
<evidence type="ECO:0000313" key="2">
    <source>
        <dbReference type="EMBL" id="KAF9598234.1"/>
    </source>
</evidence>
<evidence type="ECO:0000256" key="1">
    <source>
        <dbReference type="SAM" id="MobiDB-lite"/>
    </source>
</evidence>
<dbReference type="EMBL" id="JADFTS010000007">
    <property type="protein sequence ID" value="KAF9598234.1"/>
    <property type="molecule type" value="Genomic_DNA"/>
</dbReference>
<reference evidence="2 3" key="1">
    <citation type="submission" date="2020-10" db="EMBL/GenBank/DDBJ databases">
        <title>The Coptis chinensis genome and diversification of protoberbering-type alkaloids.</title>
        <authorList>
            <person name="Wang B."/>
            <person name="Shu S."/>
            <person name="Song C."/>
            <person name="Liu Y."/>
        </authorList>
    </citation>
    <scope>NUCLEOTIDE SEQUENCE [LARGE SCALE GENOMIC DNA]</scope>
    <source>
        <strain evidence="2">HL-2020</strain>
        <tissue evidence="2">Leaf</tissue>
    </source>
</reference>
<feature type="compositionally biased region" description="Basic and acidic residues" evidence="1">
    <location>
        <begin position="55"/>
        <end position="82"/>
    </location>
</feature>
<dbReference type="OrthoDB" id="1731476at2759"/>